<evidence type="ECO:0000313" key="2">
    <source>
        <dbReference type="EMBL" id="ATQ68370.1"/>
    </source>
</evidence>
<name>A0A2D2D051_METT3</name>
<feature type="transmembrane region" description="Helical" evidence="1">
    <location>
        <begin position="134"/>
        <end position="157"/>
    </location>
</feature>
<feature type="transmembrane region" description="Helical" evidence="1">
    <location>
        <begin position="12"/>
        <end position="39"/>
    </location>
</feature>
<evidence type="ECO:0000256" key="1">
    <source>
        <dbReference type="SAM" id="Phobius"/>
    </source>
</evidence>
<keyword evidence="1" id="KW-1133">Transmembrane helix</keyword>
<dbReference type="EMBL" id="CP023737">
    <property type="protein sequence ID" value="ATQ68370.1"/>
    <property type="molecule type" value="Genomic_DNA"/>
</dbReference>
<dbReference type="Proteomes" id="UP000230709">
    <property type="component" value="Chromosome"/>
</dbReference>
<keyword evidence="3" id="KW-1185">Reference proteome</keyword>
<proteinExistence type="predicted"/>
<gene>
    <name evidence="2" type="ORF">CQW49_11125</name>
</gene>
<dbReference type="AlphaFoldDB" id="A0A2D2D051"/>
<evidence type="ECO:0000313" key="3">
    <source>
        <dbReference type="Proteomes" id="UP000230709"/>
    </source>
</evidence>
<keyword evidence="1" id="KW-0472">Membrane</keyword>
<feature type="transmembrane region" description="Helical" evidence="1">
    <location>
        <begin position="101"/>
        <end position="122"/>
    </location>
</feature>
<sequence>MTEAEGVNRRLFSLELAILVVPTVGFFVVYSCALTFLVLSMAGDLCAALVARRPPPSGLFWLTLELSGFWLLGAGMWRGVFLLAPAAARFLHGSSVEPKHLLIGCAWIAPALVALTIFTFGGGESRPWGVSGGAFSAALAFYGSGSALLVPLAHMWMGISTSSR</sequence>
<organism evidence="2 3">
    <name type="scientific">Methylosinus trichosporium (strain ATCC 35070 / NCIMB 11131 / UNIQEM 75 / OB3b)</name>
    <dbReference type="NCBI Taxonomy" id="595536"/>
    <lineage>
        <taxon>Bacteria</taxon>
        <taxon>Pseudomonadati</taxon>
        <taxon>Pseudomonadota</taxon>
        <taxon>Alphaproteobacteria</taxon>
        <taxon>Hyphomicrobiales</taxon>
        <taxon>Methylocystaceae</taxon>
        <taxon>Methylosinus</taxon>
    </lineage>
</organism>
<feature type="transmembrane region" description="Helical" evidence="1">
    <location>
        <begin position="59"/>
        <end position="80"/>
    </location>
</feature>
<dbReference type="RefSeq" id="WP_003614638.1">
    <property type="nucleotide sequence ID" value="NZ_ADVE02000001.1"/>
</dbReference>
<dbReference type="KEGG" id="mtw:CQW49_11125"/>
<accession>A0A2D2D051</accession>
<reference evidence="3" key="1">
    <citation type="submission" date="2017-10" db="EMBL/GenBank/DDBJ databases">
        <title>Completed PacBio SMRT sequence of Methylosinus trichosporium OB3b reveals presence of a third large plasmid.</title>
        <authorList>
            <person name="Charles T.C."/>
            <person name="Lynch M.D.J."/>
            <person name="Heil J.R."/>
            <person name="Cheng J."/>
        </authorList>
    </citation>
    <scope>NUCLEOTIDE SEQUENCE [LARGE SCALE GENOMIC DNA]</scope>
    <source>
        <strain evidence="3">OB3b</strain>
    </source>
</reference>
<protein>
    <submittedName>
        <fullName evidence="2">Uncharacterized protein</fullName>
    </submittedName>
</protein>
<keyword evidence="1" id="KW-0812">Transmembrane</keyword>